<organism evidence="1 2">
    <name type="scientific">Streptomyces salyersiae</name>
    <dbReference type="NCBI Taxonomy" id="3075530"/>
    <lineage>
        <taxon>Bacteria</taxon>
        <taxon>Bacillati</taxon>
        <taxon>Actinomycetota</taxon>
        <taxon>Actinomycetes</taxon>
        <taxon>Kitasatosporales</taxon>
        <taxon>Streptomycetaceae</taxon>
        <taxon>Streptomyces</taxon>
    </lineage>
</organism>
<accession>A0ABU2RDQ1</accession>
<name>A0ABU2RDQ1_9ACTN</name>
<comment type="caution">
    <text evidence="1">The sequence shown here is derived from an EMBL/GenBank/DDBJ whole genome shotgun (WGS) entry which is preliminary data.</text>
</comment>
<dbReference type="EMBL" id="JAVREX010000001">
    <property type="protein sequence ID" value="MDT0426632.1"/>
    <property type="molecule type" value="Genomic_DNA"/>
</dbReference>
<sequence>MREGNAVTHTTGRSGPGDSDAVLLVAGAADWALGGLAAAVEGVRGLLARADARELAEEGRRDLRARGRLALDRLPGATASPAYLEVLARHAAARRAGGGQRDDG</sequence>
<proteinExistence type="predicted"/>
<keyword evidence="2" id="KW-1185">Reference proteome</keyword>
<protein>
    <recommendedName>
        <fullName evidence="3">Polyprenyl synthetase</fullName>
    </recommendedName>
</protein>
<reference evidence="2" key="1">
    <citation type="submission" date="2023-07" db="EMBL/GenBank/DDBJ databases">
        <title>30 novel species of actinomycetes from the DSMZ collection.</title>
        <authorList>
            <person name="Nouioui I."/>
        </authorList>
    </citation>
    <scope>NUCLEOTIDE SEQUENCE [LARGE SCALE GENOMIC DNA]</scope>
    <source>
        <strain evidence="2">DSM 41770</strain>
    </source>
</reference>
<evidence type="ECO:0000313" key="1">
    <source>
        <dbReference type="EMBL" id="MDT0426632.1"/>
    </source>
</evidence>
<dbReference type="Proteomes" id="UP001183777">
    <property type="component" value="Unassembled WGS sequence"/>
</dbReference>
<evidence type="ECO:0000313" key="2">
    <source>
        <dbReference type="Proteomes" id="UP001183777"/>
    </source>
</evidence>
<gene>
    <name evidence="1" type="ORF">RM649_03080</name>
</gene>
<evidence type="ECO:0008006" key="3">
    <source>
        <dbReference type="Google" id="ProtNLM"/>
    </source>
</evidence>